<sequence>QRCLVCGQTGATITCCVPDSNLSFHLPCAKEGGCVTHFLPPYRACCPAHSPVQGAEATPEPGTQCLMCMEPVEDRKTYSTMVCPACKTSWFHRDCIQ</sequence>
<dbReference type="InterPro" id="IPR034732">
    <property type="entry name" value="EPHD"/>
</dbReference>
<evidence type="ECO:0000313" key="5">
    <source>
        <dbReference type="EMBL" id="NXM79245.1"/>
    </source>
</evidence>
<feature type="domain" description="PHD-type" evidence="4">
    <location>
        <begin position="1"/>
        <end position="50"/>
    </location>
</feature>
<gene>
    <name evidence="5" type="primary">G2e3_2</name>
    <name evidence="5" type="ORF">SERLUN_R13324</name>
</gene>
<evidence type="ECO:0000259" key="4">
    <source>
        <dbReference type="PROSITE" id="PS51805"/>
    </source>
</evidence>
<keyword evidence="2" id="KW-0863">Zinc-finger</keyword>
<keyword evidence="6" id="KW-1185">Reference proteome</keyword>
<keyword evidence="3" id="KW-0862">Zinc</keyword>
<dbReference type="GO" id="GO:0008270">
    <property type="term" value="F:zinc ion binding"/>
    <property type="evidence" value="ECO:0007669"/>
    <property type="project" value="UniProtKB-KW"/>
</dbReference>
<dbReference type="InterPro" id="IPR013083">
    <property type="entry name" value="Znf_RING/FYVE/PHD"/>
</dbReference>
<protein>
    <submittedName>
        <fullName evidence="5">G2E3 ligase</fullName>
    </submittedName>
</protein>
<keyword evidence="1" id="KW-0479">Metal-binding</keyword>
<dbReference type="PANTHER" id="PTHR12420:SF47">
    <property type="entry name" value="PHD FINGER PROTEIN 7"/>
    <property type="match status" value="1"/>
</dbReference>
<feature type="non-terminal residue" evidence="5">
    <location>
        <position position="1"/>
    </location>
</feature>
<dbReference type="Proteomes" id="UP000553648">
    <property type="component" value="Unassembled WGS sequence"/>
</dbReference>
<dbReference type="PANTHER" id="PTHR12420">
    <property type="entry name" value="PHD FINGER PROTEIN"/>
    <property type="match status" value="1"/>
</dbReference>
<feature type="non-terminal residue" evidence="5">
    <location>
        <position position="97"/>
    </location>
</feature>
<dbReference type="InterPro" id="IPR051188">
    <property type="entry name" value="PHD-type_Zinc_Finger"/>
</dbReference>
<dbReference type="EMBL" id="VXBA01010171">
    <property type="protein sequence ID" value="NXM79245.1"/>
    <property type="molecule type" value="Genomic_DNA"/>
</dbReference>
<accession>A0A7L1DRF1</accession>
<dbReference type="OrthoDB" id="512616at2759"/>
<evidence type="ECO:0000313" key="6">
    <source>
        <dbReference type="Proteomes" id="UP000553648"/>
    </source>
</evidence>
<dbReference type="Gene3D" id="3.30.40.10">
    <property type="entry name" value="Zinc/RING finger domain, C3HC4 (zinc finger)"/>
    <property type="match status" value="1"/>
</dbReference>
<dbReference type="GO" id="GO:0016874">
    <property type="term" value="F:ligase activity"/>
    <property type="evidence" value="ECO:0007669"/>
    <property type="project" value="UniProtKB-KW"/>
</dbReference>
<keyword evidence="5" id="KW-0436">Ligase</keyword>
<evidence type="ECO:0000256" key="3">
    <source>
        <dbReference type="ARBA" id="ARBA00022833"/>
    </source>
</evidence>
<organism evidence="5 6">
    <name type="scientific">Serilophus lunatus</name>
    <name type="common">silver-breasted broadbill</name>
    <dbReference type="NCBI Taxonomy" id="239386"/>
    <lineage>
        <taxon>Eukaryota</taxon>
        <taxon>Metazoa</taxon>
        <taxon>Chordata</taxon>
        <taxon>Craniata</taxon>
        <taxon>Vertebrata</taxon>
        <taxon>Euteleostomi</taxon>
        <taxon>Archelosauria</taxon>
        <taxon>Archosauria</taxon>
        <taxon>Dinosauria</taxon>
        <taxon>Saurischia</taxon>
        <taxon>Theropoda</taxon>
        <taxon>Coelurosauria</taxon>
        <taxon>Aves</taxon>
        <taxon>Neognathae</taxon>
        <taxon>Neoaves</taxon>
        <taxon>Telluraves</taxon>
        <taxon>Australaves</taxon>
        <taxon>Passeriformes</taxon>
        <taxon>Eurylaimidae</taxon>
        <taxon>Serilophus</taxon>
    </lineage>
</organism>
<evidence type="ECO:0000256" key="2">
    <source>
        <dbReference type="ARBA" id="ARBA00022771"/>
    </source>
</evidence>
<dbReference type="GO" id="GO:0005634">
    <property type="term" value="C:nucleus"/>
    <property type="evidence" value="ECO:0007669"/>
    <property type="project" value="TreeGrafter"/>
</dbReference>
<dbReference type="AlphaFoldDB" id="A0A7L1DRF1"/>
<reference evidence="5 6" key="1">
    <citation type="submission" date="2019-09" db="EMBL/GenBank/DDBJ databases">
        <title>Bird 10,000 Genomes (B10K) Project - Family phase.</title>
        <authorList>
            <person name="Zhang G."/>
        </authorList>
    </citation>
    <scope>NUCLEOTIDE SEQUENCE [LARGE SCALE GENOMIC DNA]</scope>
    <source>
        <strain evidence="5">B10K-DU-002-03</strain>
        <tissue evidence="5">Muscle</tissue>
    </source>
</reference>
<evidence type="ECO:0000256" key="1">
    <source>
        <dbReference type="ARBA" id="ARBA00022723"/>
    </source>
</evidence>
<name>A0A7L1DRF1_9PASS</name>
<comment type="caution">
    <text evidence="5">The sequence shown here is derived from an EMBL/GenBank/DDBJ whole genome shotgun (WGS) entry which is preliminary data.</text>
</comment>
<proteinExistence type="predicted"/>
<dbReference type="PROSITE" id="PS51805">
    <property type="entry name" value="EPHD"/>
    <property type="match status" value="1"/>
</dbReference>